<dbReference type="RefSeq" id="WP_189630118.1">
    <property type="nucleotide sequence ID" value="NZ_BNAG01000003.1"/>
</dbReference>
<dbReference type="EMBL" id="BNAG01000003">
    <property type="protein sequence ID" value="GHE64983.1"/>
    <property type="molecule type" value="Genomic_DNA"/>
</dbReference>
<dbReference type="SUPFAM" id="SSF53187">
    <property type="entry name" value="Zn-dependent exopeptidases"/>
    <property type="match status" value="1"/>
</dbReference>
<dbReference type="InterPro" id="IPR002508">
    <property type="entry name" value="MurNAc-LAA_cat"/>
</dbReference>
<protein>
    <recommendedName>
        <fullName evidence="2">N-acetylmuramoyl-L-alanine amidase</fullName>
        <ecNumber evidence="2">3.5.1.28</ecNumber>
    </recommendedName>
</protein>
<evidence type="ECO:0000259" key="4">
    <source>
        <dbReference type="SMART" id="SM00646"/>
    </source>
</evidence>
<accession>A0ABQ3IAF4</accession>
<dbReference type="Proteomes" id="UP000658258">
    <property type="component" value="Unassembled WGS sequence"/>
</dbReference>
<comment type="catalytic activity">
    <reaction evidence="1">
        <text>Hydrolyzes the link between N-acetylmuramoyl residues and L-amino acid residues in certain cell-wall glycopeptides.</text>
        <dbReference type="EC" id="3.5.1.28"/>
    </reaction>
</comment>
<dbReference type="PANTHER" id="PTHR30404:SF0">
    <property type="entry name" value="N-ACETYLMURAMOYL-L-ALANINE AMIDASE AMIC"/>
    <property type="match status" value="1"/>
</dbReference>
<feature type="domain" description="MurNAc-LAA" evidence="4">
    <location>
        <begin position="70"/>
        <end position="186"/>
    </location>
</feature>
<evidence type="ECO:0000313" key="6">
    <source>
        <dbReference type="Proteomes" id="UP000658258"/>
    </source>
</evidence>
<gene>
    <name evidence="5" type="ORF">GCM10011340_20000</name>
</gene>
<sequence>MKVIIDNGHGINTSGKRSPVRKDGSQLFEYEFNRSIAAMVMMELQKQCIPFVQLVPEIEDISLQERCNRANQIHKSDPGSFLVSIHANAGGGTGWEVFTYTGQSESDVIANIFGNEAIKAFPEFRMRFDYSDGDLDKESQFYILKHTACPAILTENFFMDTAKDLDFICSYAGRSRIAAMHVRAIKTYLKSKNQL</sequence>
<name>A0ABQ3IAF4_9BACT</name>
<evidence type="ECO:0000313" key="5">
    <source>
        <dbReference type="EMBL" id="GHE64983.1"/>
    </source>
</evidence>
<evidence type="ECO:0000256" key="1">
    <source>
        <dbReference type="ARBA" id="ARBA00001561"/>
    </source>
</evidence>
<keyword evidence="3" id="KW-0378">Hydrolase</keyword>
<dbReference type="CDD" id="cd02696">
    <property type="entry name" value="MurNAc-LAA"/>
    <property type="match status" value="1"/>
</dbReference>
<dbReference type="EC" id="3.5.1.28" evidence="2"/>
<dbReference type="Pfam" id="PF01520">
    <property type="entry name" value="Amidase_3"/>
    <property type="match status" value="1"/>
</dbReference>
<dbReference type="PANTHER" id="PTHR30404">
    <property type="entry name" value="N-ACETYLMURAMOYL-L-ALANINE AMIDASE"/>
    <property type="match status" value="1"/>
</dbReference>
<proteinExistence type="predicted"/>
<dbReference type="SMART" id="SM00646">
    <property type="entry name" value="Ami_3"/>
    <property type="match status" value="1"/>
</dbReference>
<keyword evidence="6" id="KW-1185">Reference proteome</keyword>
<comment type="caution">
    <text evidence="5">The sequence shown here is derived from an EMBL/GenBank/DDBJ whole genome shotgun (WGS) entry which is preliminary data.</text>
</comment>
<organism evidence="5 6">
    <name type="scientific">Roseivirga thermotolerans</name>
    <dbReference type="NCBI Taxonomy" id="1758176"/>
    <lineage>
        <taxon>Bacteria</taxon>
        <taxon>Pseudomonadati</taxon>
        <taxon>Bacteroidota</taxon>
        <taxon>Cytophagia</taxon>
        <taxon>Cytophagales</taxon>
        <taxon>Roseivirgaceae</taxon>
        <taxon>Roseivirga</taxon>
    </lineage>
</organism>
<dbReference type="InterPro" id="IPR050695">
    <property type="entry name" value="N-acetylmuramoyl_amidase_3"/>
</dbReference>
<reference evidence="6" key="1">
    <citation type="journal article" date="2019" name="Int. J. Syst. Evol. Microbiol.">
        <title>The Global Catalogue of Microorganisms (GCM) 10K type strain sequencing project: providing services to taxonomists for standard genome sequencing and annotation.</title>
        <authorList>
            <consortium name="The Broad Institute Genomics Platform"/>
            <consortium name="The Broad Institute Genome Sequencing Center for Infectious Disease"/>
            <person name="Wu L."/>
            <person name="Ma J."/>
        </authorList>
    </citation>
    <scope>NUCLEOTIDE SEQUENCE [LARGE SCALE GENOMIC DNA]</scope>
    <source>
        <strain evidence="6">CGMCC 1.15111</strain>
    </source>
</reference>
<evidence type="ECO:0000256" key="3">
    <source>
        <dbReference type="ARBA" id="ARBA00022801"/>
    </source>
</evidence>
<dbReference type="Gene3D" id="3.40.630.40">
    <property type="entry name" value="Zn-dependent exopeptidases"/>
    <property type="match status" value="1"/>
</dbReference>
<evidence type="ECO:0000256" key="2">
    <source>
        <dbReference type="ARBA" id="ARBA00011901"/>
    </source>
</evidence>